<evidence type="ECO:0000313" key="2">
    <source>
        <dbReference type="Proteomes" id="UP000284731"/>
    </source>
</evidence>
<name>A0A412PF05_9FIRM</name>
<organism evidence="1 2">
    <name type="scientific">Solobacterium moorei</name>
    <dbReference type="NCBI Taxonomy" id="102148"/>
    <lineage>
        <taxon>Bacteria</taxon>
        <taxon>Bacillati</taxon>
        <taxon>Bacillota</taxon>
        <taxon>Erysipelotrichia</taxon>
        <taxon>Erysipelotrichales</taxon>
        <taxon>Erysipelotrichaceae</taxon>
        <taxon>Solobacterium</taxon>
    </lineage>
</organism>
<dbReference type="AlphaFoldDB" id="A0A412PF05"/>
<comment type="caution">
    <text evidence="1">The sequence shown here is derived from an EMBL/GenBank/DDBJ whole genome shotgun (WGS) entry which is preliminary data.</text>
</comment>
<dbReference type="EMBL" id="QRWX01000002">
    <property type="protein sequence ID" value="RGT56040.1"/>
    <property type="molecule type" value="Genomic_DNA"/>
</dbReference>
<dbReference type="Proteomes" id="UP000284731">
    <property type="component" value="Unassembled WGS sequence"/>
</dbReference>
<dbReference type="RefSeq" id="WP_006526404.1">
    <property type="nucleotide sequence ID" value="NZ_AP028934.1"/>
</dbReference>
<evidence type="ECO:0000313" key="1">
    <source>
        <dbReference type="EMBL" id="RGT56040.1"/>
    </source>
</evidence>
<protein>
    <submittedName>
        <fullName evidence="1">Uncharacterized protein</fullName>
    </submittedName>
</protein>
<accession>A0A412PF05</accession>
<dbReference type="GeneID" id="89620059"/>
<sequence>MAKHNQDIRNEFNEKMQHCATMDEQELLDIANVTIVKVEKDDTYNTKAKLKIFALFTSLFNCAENERMKYVKRIYAALK</sequence>
<proteinExistence type="predicted"/>
<gene>
    <name evidence="1" type="ORF">DWX20_04315</name>
</gene>
<reference evidence="1 2" key="1">
    <citation type="submission" date="2018-08" db="EMBL/GenBank/DDBJ databases">
        <title>A genome reference for cultivated species of the human gut microbiota.</title>
        <authorList>
            <person name="Zou Y."/>
            <person name="Xue W."/>
            <person name="Luo G."/>
        </authorList>
    </citation>
    <scope>NUCLEOTIDE SEQUENCE [LARGE SCALE GENOMIC DNA]</scope>
    <source>
        <strain evidence="1 2">AF18-46</strain>
    </source>
</reference>